<evidence type="ECO:0000313" key="7">
    <source>
        <dbReference type="Proteomes" id="UP000037460"/>
    </source>
</evidence>
<dbReference type="GO" id="GO:0016020">
    <property type="term" value="C:membrane"/>
    <property type="evidence" value="ECO:0007669"/>
    <property type="project" value="InterPro"/>
</dbReference>
<dbReference type="InterPro" id="IPR029044">
    <property type="entry name" value="Nucleotide-diphossugar_trans"/>
</dbReference>
<feature type="signal peptide" evidence="5">
    <location>
        <begin position="1"/>
        <end position="21"/>
    </location>
</feature>
<dbReference type="GO" id="GO:0009969">
    <property type="term" value="P:xyloglucan biosynthetic process"/>
    <property type="evidence" value="ECO:0007669"/>
    <property type="project" value="TreeGrafter"/>
</dbReference>
<evidence type="ECO:0000313" key="6">
    <source>
        <dbReference type="EMBL" id="KOO33635.1"/>
    </source>
</evidence>
<dbReference type="Proteomes" id="UP000037460">
    <property type="component" value="Unassembled WGS sequence"/>
</dbReference>
<comment type="caution">
    <text evidence="6">The sequence shown here is derived from an EMBL/GenBank/DDBJ whole genome shotgun (WGS) entry which is preliminary data.</text>
</comment>
<dbReference type="PANTHER" id="PTHR31311:SF35">
    <property type="entry name" value="GLYCOSYLTRANSFERASE CAZY FAMILY GT34-LIKE PROTEIN"/>
    <property type="match status" value="1"/>
</dbReference>
<evidence type="ECO:0000256" key="4">
    <source>
        <dbReference type="SAM" id="MobiDB-lite"/>
    </source>
</evidence>
<reference evidence="7" key="1">
    <citation type="journal article" date="2015" name="PLoS Genet.">
        <title>Genome Sequence and Transcriptome Analyses of Chrysochromulina tobin: Metabolic Tools for Enhanced Algal Fitness in the Prominent Order Prymnesiales (Haptophyceae).</title>
        <authorList>
            <person name="Hovde B.T."/>
            <person name="Deodato C.R."/>
            <person name="Hunsperger H.M."/>
            <person name="Ryken S.A."/>
            <person name="Yost W."/>
            <person name="Jha R.K."/>
            <person name="Patterson J."/>
            <person name="Monnat R.J. Jr."/>
            <person name="Barlow S.B."/>
            <person name="Starkenburg S.R."/>
            <person name="Cattolico R.A."/>
        </authorList>
    </citation>
    <scope>NUCLEOTIDE SEQUENCE</scope>
    <source>
        <strain evidence="7">CCMP291</strain>
    </source>
</reference>
<gene>
    <name evidence="6" type="ORF">Ctob_013018</name>
</gene>
<keyword evidence="3" id="KW-0808">Transferase</keyword>
<feature type="chain" id="PRO_5005602361" evidence="5">
    <location>
        <begin position="22"/>
        <end position="416"/>
    </location>
</feature>
<dbReference type="OrthoDB" id="205108at2759"/>
<dbReference type="GO" id="GO:0016758">
    <property type="term" value="F:hexosyltransferase activity"/>
    <property type="evidence" value="ECO:0007669"/>
    <property type="project" value="TreeGrafter"/>
</dbReference>
<evidence type="ECO:0000256" key="5">
    <source>
        <dbReference type="SAM" id="SignalP"/>
    </source>
</evidence>
<dbReference type="InterPro" id="IPR008630">
    <property type="entry name" value="Glyco_trans_34"/>
</dbReference>
<protein>
    <submittedName>
        <fullName evidence="6">Uncharacterized protein</fullName>
    </submittedName>
</protein>
<comment type="similarity">
    <text evidence="1">Belongs to the glycosyltransferase 34 family.</text>
</comment>
<dbReference type="Pfam" id="PF05637">
    <property type="entry name" value="Glyco_transf_34"/>
    <property type="match status" value="1"/>
</dbReference>
<keyword evidence="5" id="KW-0732">Signal</keyword>
<dbReference type="SUPFAM" id="SSF53448">
    <property type="entry name" value="Nucleotide-diphospho-sugar transferases"/>
    <property type="match status" value="1"/>
</dbReference>
<dbReference type="GO" id="GO:0005802">
    <property type="term" value="C:trans-Golgi network"/>
    <property type="evidence" value="ECO:0007669"/>
    <property type="project" value="TreeGrafter"/>
</dbReference>
<organism evidence="6 7">
    <name type="scientific">Chrysochromulina tobinii</name>
    <dbReference type="NCBI Taxonomy" id="1460289"/>
    <lineage>
        <taxon>Eukaryota</taxon>
        <taxon>Haptista</taxon>
        <taxon>Haptophyta</taxon>
        <taxon>Prymnesiophyceae</taxon>
        <taxon>Prymnesiales</taxon>
        <taxon>Chrysochromulinaceae</taxon>
        <taxon>Chrysochromulina</taxon>
    </lineage>
</organism>
<keyword evidence="2" id="KW-0328">Glycosyltransferase</keyword>
<proteinExistence type="inferred from homology"/>
<sequence>MVQVRPHHLALLVILTVALHALQVAYVTSETAESVAGDGGRSASSAATHVRRAAGTSVGQSGTAVGGRPQLLIVTATQPAPCTTAHGDHVIQLSLKNKLQYATLHGYAVWPSTELLSPWDLGGQWNKVALLSVLMEPRRADGGGGGAYEGEWLLWMDDDAIVVDMRFTFPFAAYDAAGVDLVMWGDERMTYVDNNSEGINTGIMLLRVSDWSRALLAEWTRIASSAVRESLSNHDQGGLVHLLHHAPERWRAKTLLERNFTMNGHWPEYAGRFVRGSRSLRGAVWGSDGPPFIVHFSGCQMCRGHSFNGTWTEAGVEDCRLAFMEAFTYADDEVLERIGLHHLRLGQMSVWSKCASGNTLQIECLRADFLSKLRNRTRVEMSAIDECGRRAPSEALASCLGYRTLSQKKLCVIASD</sequence>
<accession>A0A0M0K489</accession>
<dbReference type="EMBL" id="JWZX01001467">
    <property type="protein sequence ID" value="KOO33635.1"/>
    <property type="molecule type" value="Genomic_DNA"/>
</dbReference>
<dbReference type="PANTHER" id="PTHR31311">
    <property type="entry name" value="XYLOGLUCAN 6-XYLOSYLTRANSFERASE 5-RELATED-RELATED"/>
    <property type="match status" value="1"/>
</dbReference>
<evidence type="ECO:0000256" key="3">
    <source>
        <dbReference type="ARBA" id="ARBA00022679"/>
    </source>
</evidence>
<evidence type="ECO:0000256" key="1">
    <source>
        <dbReference type="ARBA" id="ARBA00005664"/>
    </source>
</evidence>
<dbReference type="GO" id="GO:0005768">
    <property type="term" value="C:endosome"/>
    <property type="evidence" value="ECO:0007669"/>
    <property type="project" value="TreeGrafter"/>
</dbReference>
<feature type="region of interest" description="Disordered" evidence="4">
    <location>
        <begin position="35"/>
        <end position="63"/>
    </location>
</feature>
<dbReference type="AlphaFoldDB" id="A0A0M0K489"/>
<keyword evidence="7" id="KW-1185">Reference proteome</keyword>
<name>A0A0M0K489_9EUKA</name>
<evidence type="ECO:0000256" key="2">
    <source>
        <dbReference type="ARBA" id="ARBA00022676"/>
    </source>
</evidence>
<dbReference type="Gene3D" id="3.90.550.10">
    <property type="entry name" value="Spore Coat Polysaccharide Biosynthesis Protein SpsA, Chain A"/>
    <property type="match status" value="1"/>
</dbReference>